<evidence type="ECO:0000313" key="5">
    <source>
        <dbReference type="EMBL" id="EGB04563.1"/>
    </source>
</evidence>
<keyword evidence="6" id="KW-1185">Reference proteome</keyword>
<dbReference type="GO" id="GO:0090385">
    <property type="term" value="P:phagosome-lysosome fusion"/>
    <property type="evidence" value="ECO:0007669"/>
    <property type="project" value="TreeGrafter"/>
</dbReference>
<dbReference type="NCBIfam" id="TIGR00231">
    <property type="entry name" value="small_GTP"/>
    <property type="match status" value="1"/>
</dbReference>
<evidence type="ECO:0000256" key="4">
    <source>
        <dbReference type="SAM" id="MobiDB-lite"/>
    </source>
</evidence>
<dbReference type="SUPFAM" id="SSF52540">
    <property type="entry name" value="P-loop containing nucleoside triphosphate hydrolases"/>
    <property type="match status" value="1"/>
</dbReference>
<dbReference type="Gene3D" id="3.40.50.300">
    <property type="entry name" value="P-loop containing nucleotide triphosphate hydrolases"/>
    <property type="match status" value="1"/>
</dbReference>
<dbReference type="InterPro" id="IPR005225">
    <property type="entry name" value="Small_GTP-bd"/>
</dbReference>
<reference evidence="5 6" key="1">
    <citation type="journal article" date="2011" name="Proc. Natl. Acad. Sci. U.S.A.">
        <title>Niche of harmful alga Aureococcus anophagefferens revealed through ecogenomics.</title>
        <authorList>
            <person name="Gobler C.J."/>
            <person name="Berry D.L."/>
            <person name="Dyhrman S.T."/>
            <person name="Wilhelm S.W."/>
            <person name="Salamov A."/>
            <person name="Lobanov A.V."/>
            <person name="Zhang Y."/>
            <person name="Collier J.L."/>
            <person name="Wurch L.L."/>
            <person name="Kustka A.B."/>
            <person name="Dill B.D."/>
            <person name="Shah M."/>
            <person name="VerBerkmoes N.C."/>
            <person name="Kuo A."/>
            <person name="Terry A."/>
            <person name="Pangilinan J."/>
            <person name="Lindquist E.A."/>
            <person name="Lucas S."/>
            <person name="Paulsen I.T."/>
            <person name="Hattenrath-Lehmann T.K."/>
            <person name="Talmage S.C."/>
            <person name="Walker E.A."/>
            <person name="Koch F."/>
            <person name="Burson A.M."/>
            <person name="Marcoval M.A."/>
            <person name="Tang Y.Z."/>
            <person name="Lecleir G.R."/>
            <person name="Coyne K.J."/>
            <person name="Berg G.M."/>
            <person name="Bertrand E.M."/>
            <person name="Saito M.A."/>
            <person name="Gladyshev V.N."/>
            <person name="Grigoriev I.V."/>
        </authorList>
    </citation>
    <scope>NUCLEOTIDE SEQUENCE [LARGE SCALE GENOMIC DNA]</scope>
    <source>
        <strain evidence="6">CCMP 1984</strain>
    </source>
</reference>
<keyword evidence="2" id="KW-0547">Nucleotide-binding</keyword>
<dbReference type="PRINTS" id="PR00449">
    <property type="entry name" value="RASTRNSFRMNG"/>
</dbReference>
<dbReference type="SMART" id="SM00176">
    <property type="entry name" value="RAN"/>
    <property type="match status" value="1"/>
</dbReference>
<dbReference type="eggNOG" id="KOG4423">
    <property type="taxonomic scope" value="Eukaryota"/>
</dbReference>
<dbReference type="PANTHER" id="PTHR47981">
    <property type="entry name" value="RAB FAMILY"/>
    <property type="match status" value="1"/>
</dbReference>
<organism evidence="6">
    <name type="scientific">Aureococcus anophagefferens</name>
    <name type="common">Harmful bloom alga</name>
    <dbReference type="NCBI Taxonomy" id="44056"/>
    <lineage>
        <taxon>Eukaryota</taxon>
        <taxon>Sar</taxon>
        <taxon>Stramenopiles</taxon>
        <taxon>Ochrophyta</taxon>
        <taxon>Pelagophyceae</taxon>
        <taxon>Pelagomonadales</taxon>
        <taxon>Pelagomonadaceae</taxon>
        <taxon>Aureococcus</taxon>
    </lineage>
</organism>
<dbReference type="Proteomes" id="UP000002729">
    <property type="component" value="Unassembled WGS sequence"/>
</dbReference>
<evidence type="ECO:0000313" key="6">
    <source>
        <dbReference type="Proteomes" id="UP000002729"/>
    </source>
</evidence>
<dbReference type="EMBL" id="GL833149">
    <property type="protein sequence ID" value="EGB04563.1"/>
    <property type="molecule type" value="Genomic_DNA"/>
</dbReference>
<gene>
    <name evidence="5" type="ORF">AURANDRAFT_32238</name>
</gene>
<dbReference type="SMART" id="SM00174">
    <property type="entry name" value="RHO"/>
    <property type="match status" value="1"/>
</dbReference>
<dbReference type="GO" id="GO:0005770">
    <property type="term" value="C:late endosome"/>
    <property type="evidence" value="ECO:0007669"/>
    <property type="project" value="TreeGrafter"/>
</dbReference>
<dbReference type="OrthoDB" id="245989at2759"/>
<dbReference type="GO" id="GO:0045335">
    <property type="term" value="C:phagocytic vesicle"/>
    <property type="evidence" value="ECO:0007669"/>
    <property type="project" value="TreeGrafter"/>
</dbReference>
<dbReference type="InParanoid" id="F0YJU6"/>
<dbReference type="PANTHER" id="PTHR47981:SF39">
    <property type="entry name" value="RAS-RELATED PROTEIN RAB"/>
    <property type="match status" value="1"/>
</dbReference>
<dbReference type="GO" id="GO:0003924">
    <property type="term" value="F:GTPase activity"/>
    <property type="evidence" value="ECO:0007669"/>
    <property type="project" value="InterPro"/>
</dbReference>
<comment type="similarity">
    <text evidence="1">Belongs to the small GTPase superfamily. Rab family.</text>
</comment>
<dbReference type="Pfam" id="PF00071">
    <property type="entry name" value="Ras"/>
    <property type="match status" value="1"/>
</dbReference>
<dbReference type="PROSITE" id="PS51421">
    <property type="entry name" value="RAS"/>
    <property type="match status" value="1"/>
</dbReference>
<proteinExistence type="inferred from homology"/>
<dbReference type="PROSITE" id="PS51419">
    <property type="entry name" value="RAB"/>
    <property type="match status" value="1"/>
</dbReference>
<dbReference type="GO" id="GO:0008333">
    <property type="term" value="P:endosome to lysosome transport"/>
    <property type="evidence" value="ECO:0007669"/>
    <property type="project" value="TreeGrafter"/>
</dbReference>
<accession>F0YJU6</accession>
<dbReference type="InterPro" id="IPR027417">
    <property type="entry name" value="P-loop_NTPase"/>
</dbReference>
<dbReference type="AlphaFoldDB" id="F0YJU6"/>
<evidence type="ECO:0000256" key="1">
    <source>
        <dbReference type="ARBA" id="ARBA00006270"/>
    </source>
</evidence>
<dbReference type="InterPro" id="IPR001806">
    <property type="entry name" value="Small_GTPase"/>
</dbReference>
<dbReference type="SMART" id="SM00175">
    <property type="entry name" value="RAB"/>
    <property type="match status" value="1"/>
</dbReference>
<feature type="non-terminal residue" evidence="5">
    <location>
        <position position="1"/>
    </location>
</feature>
<protein>
    <recommendedName>
        <fullName evidence="7">Ras-related protein Rab</fullName>
    </recommendedName>
</protein>
<keyword evidence="3" id="KW-0342">GTP-binding</keyword>
<dbReference type="FunFam" id="3.40.50.300:FF:001447">
    <property type="entry name" value="Ras-related protein Rab-1B"/>
    <property type="match status" value="1"/>
</dbReference>
<dbReference type="OMA" id="RFDYNVK"/>
<dbReference type="GO" id="GO:0005525">
    <property type="term" value="F:GTP binding"/>
    <property type="evidence" value="ECO:0007669"/>
    <property type="project" value="UniProtKB-KW"/>
</dbReference>
<feature type="region of interest" description="Disordered" evidence="4">
    <location>
        <begin position="1"/>
        <end position="37"/>
    </location>
</feature>
<evidence type="ECO:0008006" key="7">
    <source>
        <dbReference type="Google" id="ProtNLM"/>
    </source>
</evidence>
<evidence type="ECO:0000256" key="2">
    <source>
        <dbReference type="ARBA" id="ARBA00022741"/>
    </source>
</evidence>
<dbReference type="RefSeq" id="XP_009040670.1">
    <property type="nucleotide sequence ID" value="XM_009042422.1"/>
</dbReference>
<dbReference type="KEGG" id="aaf:AURANDRAFT_32238"/>
<evidence type="ECO:0000256" key="3">
    <source>
        <dbReference type="ARBA" id="ARBA00023134"/>
    </source>
</evidence>
<dbReference type="GeneID" id="20221110"/>
<name>F0YJU6_AURAN</name>
<dbReference type="GO" id="GO:0005764">
    <property type="term" value="C:lysosome"/>
    <property type="evidence" value="ECO:0007669"/>
    <property type="project" value="TreeGrafter"/>
</dbReference>
<sequence>RERGRRRGARGDGQGVPQAAEEQRPAPGEGRAASPADPASLPVKILVLGDKAVGKTALIRQLVRDEFTSRYKSTTGVDFALKEIDVDGQTVRLQLWDVAGAETTLGSIAKVYYRDTFGVLLVYDVTRPTTFDTVTAWKREIDDKVALSNDEPVPVVLLGNKCDIETATADTAELDRFCGQWGFVAWFDVSAKTGFNIAEAARCLVQKITSYPDLFEARYKQNAAFRPALAFAEDDQVGSCY</sequence>
<dbReference type="SMART" id="SM00173">
    <property type="entry name" value="RAS"/>
    <property type="match status" value="1"/>
</dbReference>